<dbReference type="SUPFAM" id="SSF54909">
    <property type="entry name" value="Dimeric alpha+beta barrel"/>
    <property type="match status" value="1"/>
</dbReference>
<dbReference type="GO" id="GO:0004497">
    <property type="term" value="F:monooxygenase activity"/>
    <property type="evidence" value="ECO:0007669"/>
    <property type="project" value="UniProtKB-KW"/>
</dbReference>
<proteinExistence type="predicted"/>
<evidence type="ECO:0000313" key="3">
    <source>
        <dbReference type="Proteomes" id="UP000294299"/>
    </source>
</evidence>
<protein>
    <submittedName>
        <fullName evidence="2">Antibiotic biosynthesis monooxygenase</fullName>
    </submittedName>
</protein>
<sequence length="103" mass="11999">MSTPNNQVRVIVLINAKEGKKQELLDLFMPLINPPRKREGNISYTFNSSIEDPNELLFDEVWESKEAYDKHYNSQESVELRAKVQNLVSKPIEFKLFREITAS</sequence>
<evidence type="ECO:0000313" key="2">
    <source>
        <dbReference type="EMBL" id="VFJ13171.1"/>
    </source>
</evidence>
<reference evidence="2 3" key="1">
    <citation type="submission" date="2019-02" db="EMBL/GenBank/DDBJ databases">
        <authorList>
            <person name="Lehtovirta-Morley E L."/>
        </authorList>
    </citation>
    <scope>NUCLEOTIDE SEQUENCE [LARGE SCALE GENOMIC DNA]</scope>
    <source>
        <strain evidence="2">NFRAN1</strain>
    </source>
</reference>
<dbReference type="GeneID" id="39420328"/>
<evidence type="ECO:0000259" key="1">
    <source>
        <dbReference type="PROSITE" id="PS51725"/>
    </source>
</evidence>
<keyword evidence="2" id="KW-0560">Oxidoreductase</keyword>
<name>A0A484I7L9_9ARCH</name>
<dbReference type="Gene3D" id="3.30.70.100">
    <property type="match status" value="1"/>
</dbReference>
<gene>
    <name evidence="2" type="ORF">NFRAN_0849</name>
</gene>
<dbReference type="Proteomes" id="UP000294299">
    <property type="component" value="Chromosome NFRAN"/>
</dbReference>
<dbReference type="KEGG" id="nfn:NFRAN_0849"/>
<dbReference type="PROSITE" id="PS51725">
    <property type="entry name" value="ABM"/>
    <property type="match status" value="1"/>
</dbReference>
<dbReference type="InterPro" id="IPR007138">
    <property type="entry name" value="ABM_dom"/>
</dbReference>
<dbReference type="OrthoDB" id="8931at2157"/>
<dbReference type="InterPro" id="IPR011008">
    <property type="entry name" value="Dimeric_a/b-barrel"/>
</dbReference>
<keyword evidence="3" id="KW-1185">Reference proteome</keyword>
<accession>A0A484I7L9</accession>
<feature type="domain" description="ABM" evidence="1">
    <location>
        <begin position="8"/>
        <end position="97"/>
    </location>
</feature>
<dbReference type="PANTHER" id="PTHR33336">
    <property type="entry name" value="QUINOL MONOOXYGENASE YGIN-RELATED"/>
    <property type="match status" value="1"/>
</dbReference>
<organism evidence="2 3">
    <name type="scientific">Candidatus Nitrosocosmicus franklandianus</name>
    <dbReference type="NCBI Taxonomy" id="1798806"/>
    <lineage>
        <taxon>Archaea</taxon>
        <taxon>Nitrososphaerota</taxon>
        <taxon>Nitrososphaeria</taxon>
        <taxon>Nitrososphaerales</taxon>
        <taxon>Nitrososphaeraceae</taxon>
        <taxon>Candidatus Nitrosocosmicus</taxon>
    </lineage>
</organism>
<dbReference type="AlphaFoldDB" id="A0A484I7L9"/>
<dbReference type="PANTHER" id="PTHR33336:SF15">
    <property type="entry name" value="ABM DOMAIN-CONTAINING PROTEIN"/>
    <property type="match status" value="1"/>
</dbReference>
<dbReference type="RefSeq" id="WP_134483118.1">
    <property type="nucleotide sequence ID" value="NZ_LR216287.1"/>
</dbReference>
<dbReference type="InterPro" id="IPR050744">
    <property type="entry name" value="AI-2_Isomerase_LsrG"/>
</dbReference>
<dbReference type="EMBL" id="LR216287">
    <property type="protein sequence ID" value="VFJ13171.1"/>
    <property type="molecule type" value="Genomic_DNA"/>
</dbReference>
<keyword evidence="2" id="KW-0503">Monooxygenase</keyword>
<dbReference type="Pfam" id="PF03992">
    <property type="entry name" value="ABM"/>
    <property type="match status" value="1"/>
</dbReference>